<dbReference type="InterPro" id="IPR027417">
    <property type="entry name" value="P-loop_NTPase"/>
</dbReference>
<dbReference type="Pfam" id="PF10443">
    <property type="entry name" value="RNA12"/>
    <property type="match status" value="1"/>
</dbReference>
<keyword evidence="5 10" id="KW-0999">Mitochondrion inner membrane</keyword>
<dbReference type="Gene3D" id="3.40.50.300">
    <property type="entry name" value="P-loop containing nucleotide triphosphate hydrolases"/>
    <property type="match status" value="1"/>
</dbReference>
<evidence type="ECO:0000313" key="12">
    <source>
        <dbReference type="EMBL" id="KIM51542.1"/>
    </source>
</evidence>
<dbReference type="InterPro" id="IPR039627">
    <property type="entry name" value="Yme2_C"/>
</dbReference>
<evidence type="ECO:0000256" key="10">
    <source>
        <dbReference type="RuleBase" id="RU367108"/>
    </source>
</evidence>
<dbReference type="AlphaFoldDB" id="A0A0C2ZF68"/>
<dbReference type="GO" id="GO:0003723">
    <property type="term" value="F:RNA binding"/>
    <property type="evidence" value="ECO:0007669"/>
    <property type="project" value="UniProtKB-UniRule"/>
</dbReference>
<evidence type="ECO:0000256" key="8">
    <source>
        <dbReference type="ARBA" id="ARBA00023136"/>
    </source>
</evidence>
<dbReference type="EMBL" id="KN822252">
    <property type="protein sequence ID" value="KIM51542.1"/>
    <property type="molecule type" value="Genomic_DNA"/>
</dbReference>
<evidence type="ECO:0000256" key="9">
    <source>
        <dbReference type="ARBA" id="ARBA00025276"/>
    </source>
</evidence>
<reference evidence="13" key="2">
    <citation type="submission" date="2015-01" db="EMBL/GenBank/DDBJ databases">
        <title>Evolutionary Origins and Diversification of the Mycorrhizal Mutualists.</title>
        <authorList>
            <consortium name="DOE Joint Genome Institute"/>
            <consortium name="Mycorrhizal Genomics Consortium"/>
            <person name="Kohler A."/>
            <person name="Kuo A."/>
            <person name="Nagy L.G."/>
            <person name="Floudas D."/>
            <person name="Copeland A."/>
            <person name="Barry K.W."/>
            <person name="Cichocki N."/>
            <person name="Veneault-Fourrey C."/>
            <person name="LaButti K."/>
            <person name="Lindquist E.A."/>
            <person name="Lipzen A."/>
            <person name="Lundell T."/>
            <person name="Morin E."/>
            <person name="Murat C."/>
            <person name="Riley R."/>
            <person name="Ohm R."/>
            <person name="Sun H."/>
            <person name="Tunlid A."/>
            <person name="Henrissat B."/>
            <person name="Grigoriev I.V."/>
            <person name="Hibbett D.S."/>
            <person name="Martin F."/>
        </authorList>
    </citation>
    <scope>NUCLEOTIDE SEQUENCE [LARGE SCALE GENOMIC DNA]</scope>
    <source>
        <strain evidence="13">Foug A</strain>
    </source>
</reference>
<keyword evidence="8" id="KW-0472">Membrane</keyword>
<accession>A0A0C2ZF68</accession>
<comment type="function">
    <text evidence="9 10">Plays a role in maintaining the mitochondrial genome and in controlling the mtDNA escape. Involved in the regulation of mtDNA nucleotide structure and number. May have a dispensable role in early maturation of pre-rRNA.</text>
</comment>
<dbReference type="InterPro" id="IPR018850">
    <property type="entry name" value="Mt_escape_2_C"/>
</dbReference>
<dbReference type="GO" id="GO:0006397">
    <property type="term" value="P:mRNA processing"/>
    <property type="evidence" value="ECO:0007669"/>
    <property type="project" value="UniProtKB-UniRule"/>
</dbReference>
<keyword evidence="4" id="KW-0812">Transmembrane</keyword>
<dbReference type="SUPFAM" id="SSF54928">
    <property type="entry name" value="RNA-binding domain, RBD"/>
    <property type="match status" value="1"/>
</dbReference>
<comment type="subcellular location">
    <subcellularLocation>
        <location evidence="1 10">Mitochondrion inner membrane</location>
        <topology evidence="1 10">Single-pass membrane protein</topology>
    </subcellularLocation>
</comment>
<evidence type="ECO:0000256" key="6">
    <source>
        <dbReference type="ARBA" id="ARBA00022989"/>
    </source>
</evidence>
<dbReference type="SUPFAM" id="SSF52540">
    <property type="entry name" value="P-loop containing nucleoside triphosphate hydrolases"/>
    <property type="match status" value="2"/>
</dbReference>
<keyword evidence="13" id="KW-1185">Reference proteome</keyword>
<dbReference type="PANTHER" id="PTHR32198">
    <property type="entry name" value="MITOCHONDRIAL ESCAPE PROTEIN 2"/>
    <property type="match status" value="1"/>
</dbReference>
<gene>
    <name evidence="12" type="ORF">SCLCIDRAFT_33360</name>
</gene>
<dbReference type="PANTHER" id="PTHR32198:SF2">
    <property type="entry name" value="MITOCHONDRIAL ESCAPE PROTEIN 2"/>
    <property type="match status" value="1"/>
</dbReference>
<dbReference type="InterPro" id="IPR035979">
    <property type="entry name" value="RBD_domain_sf"/>
</dbReference>
<evidence type="ECO:0000313" key="13">
    <source>
        <dbReference type="Proteomes" id="UP000053989"/>
    </source>
</evidence>
<evidence type="ECO:0000256" key="4">
    <source>
        <dbReference type="ARBA" id="ARBA00022692"/>
    </source>
</evidence>
<protein>
    <recommendedName>
        <fullName evidence="3 10">Mitochondrial escape protein 2</fullName>
    </recommendedName>
</protein>
<reference evidence="12 13" key="1">
    <citation type="submission" date="2014-04" db="EMBL/GenBank/DDBJ databases">
        <authorList>
            <consortium name="DOE Joint Genome Institute"/>
            <person name="Kuo A."/>
            <person name="Kohler A."/>
            <person name="Nagy L.G."/>
            <person name="Floudas D."/>
            <person name="Copeland A."/>
            <person name="Barry K.W."/>
            <person name="Cichocki N."/>
            <person name="Veneault-Fourrey C."/>
            <person name="LaButti K."/>
            <person name="Lindquist E.A."/>
            <person name="Lipzen A."/>
            <person name="Lundell T."/>
            <person name="Morin E."/>
            <person name="Murat C."/>
            <person name="Sun H."/>
            <person name="Tunlid A."/>
            <person name="Henrissat B."/>
            <person name="Grigoriev I.V."/>
            <person name="Hibbett D.S."/>
            <person name="Martin F."/>
            <person name="Nordberg H.P."/>
            <person name="Cantor M.N."/>
            <person name="Hua S.X."/>
        </authorList>
    </citation>
    <scope>NUCLEOTIDE SEQUENCE [LARGE SCALE GENOMIC DNA]</scope>
    <source>
        <strain evidence="12 13">Foug A</strain>
    </source>
</reference>
<name>A0A0C2ZF68_9AGAM</name>
<evidence type="ECO:0000259" key="11">
    <source>
        <dbReference type="Pfam" id="PF10443"/>
    </source>
</evidence>
<feature type="domain" description="Mitochondrial escape protein 2 C-terminal" evidence="11">
    <location>
        <begin position="318"/>
        <end position="805"/>
    </location>
</feature>
<evidence type="ECO:0000256" key="3">
    <source>
        <dbReference type="ARBA" id="ARBA00020222"/>
    </source>
</evidence>
<keyword evidence="6" id="KW-1133">Transmembrane helix</keyword>
<proteinExistence type="inferred from homology"/>
<dbReference type="InParanoid" id="A0A0C2ZF68"/>
<sequence>MAMLGGLRSLRRLPGTRRLTGDACKEKEGWLFVDSVFPIRLGTWDIRYHIGILREETLLQQLETRLSRVKTHAFKVLSLEPYPKDGGVFVRFSYDGQGQQMAADDIERDLKDEIENQGGMPSWLGLSGGSVWLVKGRPWKEDMDRYPSSIVKVEFDGPDIHEEALFNLFRPYGRIYNIAPPASVPAGMLRSSQIGFRHVRSATVARNVIHGFQFSRGPAATGLHTVYERRIRPHAIRDWITGHPKIALPILFFLLGTLTYTIFDPIRTIFVEGKMLNWFDIREYAVYKWLQTQALDKLAFSGGDTSDACPDQDFWKERKAAETALRGYLADLPSTVVFVHGPQGSGKSRMVSSIIRDTGRKVLVIDCAELNKAPSDTRLVAALAQQTGYRPVFTFLNSLNSMIDIASVGVIGQKAGLSSSLQDQLKQILEVVGRALKNVNHHLRNSAKQKVKDERRVQARNEYEARIREAIRKEIWHDPRLGAIAGVGIISELGLGDEPLDELIITSTESTEAEGLEKRRTTEDQLARKEKTLEELYAIKTLPVVVIKNYAARGRTGRQELQEVLSQWAATLVENQIAHVVIISDNRENAKLLGRALPSKPLNFVVLSDADVQSALSFVRNRLREVNITSELTSEQITCIERLGGRASDLESLIHKVRNGQSIEDAVEDIISRAVSELRKNAFGEDADDAKMLHWTREHVWTILKKLSQKPEVPYYDVLMDFPFKGDEMPLLAMEHGELISIVTANGRPSTIRPGKPVLKYVFQRLVDDPVFQATQDIVVNEKIISGAESTVKSCENELTTLQKITKGESWTQVLLGSRRASGERKKYLVGKMYTAQQKILALEKQNVELKRILAKQV</sequence>
<keyword evidence="10" id="KW-0694">RNA-binding</keyword>
<evidence type="ECO:0000256" key="5">
    <source>
        <dbReference type="ARBA" id="ARBA00022792"/>
    </source>
</evidence>
<dbReference type="STRING" id="1036808.A0A0C2ZF68"/>
<evidence type="ECO:0000256" key="1">
    <source>
        <dbReference type="ARBA" id="ARBA00004434"/>
    </source>
</evidence>
<dbReference type="GO" id="GO:0005743">
    <property type="term" value="C:mitochondrial inner membrane"/>
    <property type="evidence" value="ECO:0007669"/>
    <property type="project" value="UniProtKB-SubCell"/>
</dbReference>
<dbReference type="HOGENOM" id="CLU_007861_1_0_1"/>
<evidence type="ECO:0000256" key="7">
    <source>
        <dbReference type="ARBA" id="ARBA00023128"/>
    </source>
</evidence>
<evidence type="ECO:0000256" key="2">
    <source>
        <dbReference type="ARBA" id="ARBA00010320"/>
    </source>
</evidence>
<dbReference type="OrthoDB" id="10267654at2759"/>
<dbReference type="Proteomes" id="UP000053989">
    <property type="component" value="Unassembled WGS sequence"/>
</dbReference>
<dbReference type="FunCoup" id="A0A0C2ZF68">
    <property type="interactions" value="8"/>
</dbReference>
<organism evidence="12 13">
    <name type="scientific">Scleroderma citrinum Foug A</name>
    <dbReference type="NCBI Taxonomy" id="1036808"/>
    <lineage>
        <taxon>Eukaryota</taxon>
        <taxon>Fungi</taxon>
        <taxon>Dikarya</taxon>
        <taxon>Basidiomycota</taxon>
        <taxon>Agaricomycotina</taxon>
        <taxon>Agaricomycetes</taxon>
        <taxon>Agaricomycetidae</taxon>
        <taxon>Boletales</taxon>
        <taxon>Sclerodermatineae</taxon>
        <taxon>Sclerodermataceae</taxon>
        <taxon>Scleroderma</taxon>
    </lineage>
</organism>
<keyword evidence="10" id="KW-0507">mRNA processing</keyword>
<comment type="similarity">
    <text evidence="2 10">Belongs to the YME2 family.</text>
</comment>
<keyword evidence="7 10" id="KW-0496">Mitochondrion</keyword>